<protein>
    <submittedName>
        <fullName evidence="1">RND efflux system, outer membrane lipoprotein, NodT</fullName>
    </submittedName>
</protein>
<proteinExistence type="predicted"/>
<sequence>MYKQADIGYLQARTQRLQDTVALALALGAGWDANAGQAQARQLS</sequence>
<evidence type="ECO:0000313" key="2">
    <source>
        <dbReference type="Proteomes" id="UP000005808"/>
    </source>
</evidence>
<reference evidence="1 2" key="1">
    <citation type="journal article" date="2012" name="J. Bacteriol.">
        <title>De Novo Genome Project of Cupriavidus basilensis OR16.</title>
        <authorList>
            <person name="Cserhati M."/>
            <person name="Kriszt B."/>
            <person name="Szoboszlay S."/>
            <person name="Toth A."/>
            <person name="Szabo I."/>
            <person name="Tancsics A."/>
            <person name="Nagy I."/>
            <person name="Horvath B."/>
            <person name="Nagy I."/>
            <person name="Kukolya J."/>
        </authorList>
    </citation>
    <scope>NUCLEOTIDE SEQUENCE [LARGE SCALE GENOMIC DNA]</scope>
    <source>
        <strain evidence="1 2">OR16</strain>
    </source>
</reference>
<dbReference type="RefSeq" id="WP_006162032.1">
    <property type="nucleotide sequence ID" value="NZ_AHJE01000090.1"/>
</dbReference>
<comment type="caution">
    <text evidence="1">The sequence shown here is derived from an EMBL/GenBank/DDBJ whole genome shotgun (WGS) entry which is preliminary data.</text>
</comment>
<dbReference type="Proteomes" id="UP000005808">
    <property type="component" value="Unassembled WGS sequence"/>
</dbReference>
<gene>
    <name evidence="1" type="ORF">OR16_31274</name>
</gene>
<dbReference type="AlphaFoldDB" id="H1SDC7"/>
<dbReference type="EMBL" id="AHJE01000090">
    <property type="protein sequence ID" value="EHP39496.1"/>
    <property type="molecule type" value="Genomic_DNA"/>
</dbReference>
<accession>H1SDC7</accession>
<keyword evidence="1" id="KW-0449">Lipoprotein</keyword>
<name>H1SDC7_9BURK</name>
<organism evidence="1 2">
    <name type="scientific">Cupriavidus basilensis OR16</name>
    <dbReference type="NCBI Taxonomy" id="1127483"/>
    <lineage>
        <taxon>Bacteria</taxon>
        <taxon>Pseudomonadati</taxon>
        <taxon>Pseudomonadota</taxon>
        <taxon>Betaproteobacteria</taxon>
        <taxon>Burkholderiales</taxon>
        <taxon>Burkholderiaceae</taxon>
        <taxon>Cupriavidus</taxon>
    </lineage>
</organism>
<evidence type="ECO:0000313" key="1">
    <source>
        <dbReference type="EMBL" id="EHP39496.1"/>
    </source>
</evidence>
<dbReference type="PATRIC" id="fig|1127483.3.peg.6238"/>